<accession>A0ABT8YQ83</accession>
<dbReference type="Proteomes" id="UP001174932">
    <property type="component" value="Unassembled WGS sequence"/>
</dbReference>
<organism evidence="6 7">
    <name type="scientific">Rhizobium alvei</name>
    <dbReference type="NCBI Taxonomy" id="1132659"/>
    <lineage>
        <taxon>Bacteria</taxon>
        <taxon>Pseudomonadati</taxon>
        <taxon>Pseudomonadota</taxon>
        <taxon>Alphaproteobacteria</taxon>
        <taxon>Hyphomicrobiales</taxon>
        <taxon>Rhizobiaceae</taxon>
        <taxon>Rhizobium/Agrobacterium group</taxon>
        <taxon>Rhizobium</taxon>
    </lineage>
</organism>
<proteinExistence type="inferred from homology"/>
<dbReference type="InterPro" id="IPR058163">
    <property type="entry name" value="LysR-type_TF_proteobact-type"/>
</dbReference>
<dbReference type="RefSeq" id="WP_304377825.1">
    <property type="nucleotide sequence ID" value="NZ_JAUOZU010000014.1"/>
</dbReference>
<dbReference type="Gene3D" id="1.10.10.10">
    <property type="entry name" value="Winged helix-like DNA-binding domain superfamily/Winged helix DNA-binding domain"/>
    <property type="match status" value="1"/>
</dbReference>
<dbReference type="InterPro" id="IPR000847">
    <property type="entry name" value="LysR_HTH_N"/>
</dbReference>
<evidence type="ECO:0000256" key="3">
    <source>
        <dbReference type="ARBA" id="ARBA00023125"/>
    </source>
</evidence>
<evidence type="ECO:0000256" key="1">
    <source>
        <dbReference type="ARBA" id="ARBA00009437"/>
    </source>
</evidence>
<dbReference type="CDD" id="cd08422">
    <property type="entry name" value="PBP2_CrgA_like"/>
    <property type="match status" value="1"/>
</dbReference>
<dbReference type="Gene3D" id="3.40.190.290">
    <property type="match status" value="1"/>
</dbReference>
<name>A0ABT8YQ83_9HYPH</name>
<dbReference type="PANTHER" id="PTHR30537:SF35">
    <property type="entry name" value="TRANSCRIPTIONAL REGULATORY PROTEIN"/>
    <property type="match status" value="1"/>
</dbReference>
<dbReference type="InterPro" id="IPR036388">
    <property type="entry name" value="WH-like_DNA-bd_sf"/>
</dbReference>
<keyword evidence="2" id="KW-0805">Transcription regulation</keyword>
<evidence type="ECO:0000256" key="2">
    <source>
        <dbReference type="ARBA" id="ARBA00023015"/>
    </source>
</evidence>
<reference evidence="6" key="1">
    <citation type="journal article" date="2015" name="Int. J. Syst. Evol. Microbiol.">
        <title>Rhizobium alvei sp. nov., isolated from a freshwater river.</title>
        <authorList>
            <person name="Sheu S.Y."/>
            <person name="Huang H.W."/>
            <person name="Young C.C."/>
            <person name="Chen W.M."/>
        </authorList>
    </citation>
    <scope>NUCLEOTIDE SEQUENCE</scope>
    <source>
        <strain evidence="6">TNR-22</strain>
    </source>
</reference>
<reference evidence="6" key="2">
    <citation type="submission" date="2023-07" db="EMBL/GenBank/DDBJ databases">
        <authorList>
            <person name="Shen H."/>
        </authorList>
    </citation>
    <scope>NUCLEOTIDE SEQUENCE</scope>
    <source>
        <strain evidence="6">TNR-22</strain>
    </source>
</reference>
<comment type="caution">
    <text evidence="6">The sequence shown here is derived from an EMBL/GenBank/DDBJ whole genome shotgun (WGS) entry which is preliminary data.</text>
</comment>
<keyword evidence="4" id="KW-0804">Transcription</keyword>
<evidence type="ECO:0000256" key="4">
    <source>
        <dbReference type="ARBA" id="ARBA00023163"/>
    </source>
</evidence>
<dbReference type="InterPro" id="IPR005119">
    <property type="entry name" value="LysR_subst-bd"/>
</dbReference>
<gene>
    <name evidence="6" type="ORF">Q4481_18190</name>
</gene>
<keyword evidence="3" id="KW-0238">DNA-binding</keyword>
<evidence type="ECO:0000259" key="5">
    <source>
        <dbReference type="PROSITE" id="PS50931"/>
    </source>
</evidence>
<protein>
    <submittedName>
        <fullName evidence="6">LysR family transcriptional regulator</fullName>
    </submittedName>
</protein>
<dbReference type="PANTHER" id="PTHR30537">
    <property type="entry name" value="HTH-TYPE TRANSCRIPTIONAL REGULATOR"/>
    <property type="match status" value="1"/>
</dbReference>
<evidence type="ECO:0000313" key="6">
    <source>
        <dbReference type="EMBL" id="MDO6965893.1"/>
    </source>
</evidence>
<comment type="similarity">
    <text evidence="1">Belongs to the LysR transcriptional regulatory family.</text>
</comment>
<dbReference type="InterPro" id="IPR036390">
    <property type="entry name" value="WH_DNA-bd_sf"/>
</dbReference>
<feature type="domain" description="HTH lysR-type" evidence="5">
    <location>
        <begin position="1"/>
        <end position="59"/>
    </location>
</feature>
<sequence length="298" mass="32870">MDTLLSLRVLDAVAELKSFVGAAERLEMSPAMATKHVKHIEARLKARLLNRTSRSVSLTEAGSIYLQRMRPLLEGLDEAEAQISQTGVRPSGRLRVSLPVWMATVSFASLVTRYGEQYPDVVLELDFSARQIGLVEEGFDLAIRVAMSLEPGLIARKLGLVQFKMVASPAFLEKHEPPETIEALENSPFLAYSQVSRDGHLRLPFGEGHAEVQFKPVLISSNEAFLMQCACEGMGYTILPQWLVDGELAAGHLVHVLGNEVRPAAPLHAVYPDRSFMPAKLRSFLDFLVSAGFPEKMS</sequence>
<keyword evidence="7" id="KW-1185">Reference proteome</keyword>
<dbReference type="SUPFAM" id="SSF53850">
    <property type="entry name" value="Periplasmic binding protein-like II"/>
    <property type="match status" value="1"/>
</dbReference>
<dbReference type="EMBL" id="JAUOZU010000014">
    <property type="protein sequence ID" value="MDO6965893.1"/>
    <property type="molecule type" value="Genomic_DNA"/>
</dbReference>
<dbReference type="SUPFAM" id="SSF46785">
    <property type="entry name" value="Winged helix' DNA-binding domain"/>
    <property type="match status" value="1"/>
</dbReference>
<dbReference type="Pfam" id="PF00126">
    <property type="entry name" value="HTH_1"/>
    <property type="match status" value="1"/>
</dbReference>
<dbReference type="Pfam" id="PF03466">
    <property type="entry name" value="LysR_substrate"/>
    <property type="match status" value="1"/>
</dbReference>
<dbReference type="PROSITE" id="PS50931">
    <property type="entry name" value="HTH_LYSR"/>
    <property type="match status" value="1"/>
</dbReference>
<evidence type="ECO:0000313" key="7">
    <source>
        <dbReference type="Proteomes" id="UP001174932"/>
    </source>
</evidence>